<dbReference type="InterPro" id="IPR001260">
    <property type="entry name" value="Coprogen_oxidase_aer"/>
</dbReference>
<sequence>MSGSTIDTNKFKAEPVTDINELEKNKKFDIKAQMELLILRIQKEFCDALEEEENDKEVKFKVDRWLRKDGGGGGITCVMQEGMVFEKAGVNVGKALSKGPIKFFAAGISAVIHPRNPMVPTLHFNYRYFETREADGLSHWWFGGGTDLTPYYVDEEDFIQFHTVLKNACDKHDKDYYATFKKWCDEYFHIKHRNETRGIGGIFFDDLESPTKHDAFNFVKECAEAVIPSYIPIVKKHKEDAYGYAERQWQLLRRGRYVEFNLLYDRGTKFGLFTPDARFESILVSLPLNAKWEYMHSIKPDSKEEKLINILKNPVDWISQSQVL</sequence>
<keyword evidence="9" id="KW-1185">Reference proteome</keyword>
<keyword evidence="6" id="KW-0627">Porphyrin biosynthesis</keyword>
<protein>
    <recommendedName>
        <fullName evidence="4">coproporphyrinogen oxidase</fullName>
        <ecNumber evidence="4">1.3.3.3</ecNumber>
    </recommendedName>
</protein>
<keyword evidence="5 7" id="KW-0560">Oxidoreductase</keyword>
<dbReference type="PANTHER" id="PTHR10755:SF0">
    <property type="entry name" value="OXYGEN-DEPENDENT COPROPORPHYRINOGEN-III OXIDASE, MITOCHONDRIAL"/>
    <property type="match status" value="1"/>
</dbReference>
<dbReference type="GeneID" id="8237429"/>
<reference evidence="7" key="2">
    <citation type="submission" date="2007-04" db="EMBL/GenBank/DDBJ databases">
        <title>The genome of the human body louse.</title>
        <authorList>
            <consortium name="The Human Body Louse Genome Consortium"/>
            <person name="Kirkness E."/>
            <person name="Walenz B."/>
            <person name="Hass B."/>
            <person name="Bruggner R."/>
            <person name="Strausberg R."/>
        </authorList>
    </citation>
    <scope>NUCLEOTIDE SEQUENCE</scope>
    <source>
        <strain evidence="7">USDA</strain>
    </source>
</reference>
<dbReference type="PANTHER" id="PTHR10755">
    <property type="entry name" value="COPROPORPHYRINOGEN III OXIDASE, MITOCHONDRIAL"/>
    <property type="match status" value="1"/>
</dbReference>
<evidence type="ECO:0000313" key="7">
    <source>
        <dbReference type="EMBL" id="EEB12886.1"/>
    </source>
</evidence>
<dbReference type="OMA" id="VHANWRY"/>
<dbReference type="PROSITE" id="PS01021">
    <property type="entry name" value="COPROGEN_OXIDASE"/>
    <property type="match status" value="1"/>
</dbReference>
<reference evidence="7" key="1">
    <citation type="submission" date="2007-04" db="EMBL/GenBank/DDBJ databases">
        <title>Annotation of Pediculus humanus corporis strain USDA.</title>
        <authorList>
            <person name="Kirkness E."/>
            <person name="Hannick L."/>
            <person name="Hass B."/>
            <person name="Bruggner R."/>
            <person name="Lawson D."/>
            <person name="Bidwell S."/>
            <person name="Joardar V."/>
            <person name="Caler E."/>
            <person name="Walenz B."/>
            <person name="Inman J."/>
            <person name="Schobel S."/>
            <person name="Galinsky K."/>
            <person name="Amedeo P."/>
            <person name="Strausberg R."/>
        </authorList>
    </citation>
    <scope>NUCLEOTIDE SEQUENCE</scope>
    <source>
        <strain evidence="7">USDA</strain>
    </source>
</reference>
<dbReference type="SUPFAM" id="SSF102886">
    <property type="entry name" value="Coproporphyrinogen III oxidase"/>
    <property type="match status" value="1"/>
</dbReference>
<comment type="similarity">
    <text evidence="2">Belongs to the aerobic coproporphyrinogen-III oxidase family.</text>
</comment>
<comment type="subunit">
    <text evidence="3">Homodimer.</text>
</comment>
<dbReference type="HOGENOM" id="CLU_026169_0_1_1"/>
<dbReference type="AlphaFoldDB" id="E0VHK0"/>
<dbReference type="RefSeq" id="XP_002425624.1">
    <property type="nucleotide sequence ID" value="XM_002425579.1"/>
</dbReference>
<dbReference type="UniPathway" id="UPA00251">
    <property type="reaction ID" value="UER00322"/>
</dbReference>
<evidence type="ECO:0000256" key="5">
    <source>
        <dbReference type="ARBA" id="ARBA00023002"/>
    </source>
</evidence>
<evidence type="ECO:0000256" key="6">
    <source>
        <dbReference type="ARBA" id="ARBA00023244"/>
    </source>
</evidence>
<dbReference type="EMBL" id="AAZO01002446">
    <property type="status" value="NOT_ANNOTATED_CDS"/>
    <property type="molecule type" value="Genomic_DNA"/>
</dbReference>
<dbReference type="EnsemblMetazoa" id="PHUM212330-RA">
    <property type="protein sequence ID" value="PHUM212330-PA"/>
    <property type="gene ID" value="PHUM212330"/>
</dbReference>
<comment type="pathway">
    <text evidence="1">Porphyrin-containing compound metabolism; protoporphyrin-IX biosynthesis; protoporphyrinogen-IX from coproporphyrinogen-III (O2 route): step 1/1.</text>
</comment>
<proteinExistence type="inferred from homology"/>
<accession>E0VHK0</accession>
<dbReference type="Proteomes" id="UP000009046">
    <property type="component" value="Unassembled WGS sequence"/>
</dbReference>
<dbReference type="GO" id="GO:0005737">
    <property type="term" value="C:cytoplasm"/>
    <property type="evidence" value="ECO:0007669"/>
    <property type="project" value="TreeGrafter"/>
</dbReference>
<dbReference type="KEGG" id="phu:Phum_PHUM212330"/>
<dbReference type="GO" id="GO:0006782">
    <property type="term" value="P:protoporphyrinogen IX biosynthetic process"/>
    <property type="evidence" value="ECO:0007669"/>
    <property type="project" value="UniProtKB-UniPathway"/>
</dbReference>
<organism>
    <name type="scientific">Pediculus humanus subsp. corporis</name>
    <name type="common">Body louse</name>
    <dbReference type="NCBI Taxonomy" id="121224"/>
    <lineage>
        <taxon>Eukaryota</taxon>
        <taxon>Metazoa</taxon>
        <taxon>Ecdysozoa</taxon>
        <taxon>Arthropoda</taxon>
        <taxon>Hexapoda</taxon>
        <taxon>Insecta</taxon>
        <taxon>Pterygota</taxon>
        <taxon>Neoptera</taxon>
        <taxon>Paraneoptera</taxon>
        <taxon>Psocodea</taxon>
        <taxon>Troctomorpha</taxon>
        <taxon>Phthiraptera</taxon>
        <taxon>Anoplura</taxon>
        <taxon>Pediculidae</taxon>
        <taxon>Pediculus</taxon>
    </lineage>
</organism>
<evidence type="ECO:0000256" key="4">
    <source>
        <dbReference type="ARBA" id="ARBA00012869"/>
    </source>
</evidence>
<dbReference type="STRING" id="121224.E0VHK0"/>
<evidence type="ECO:0000256" key="3">
    <source>
        <dbReference type="ARBA" id="ARBA00011738"/>
    </source>
</evidence>
<dbReference type="InterPro" id="IPR036406">
    <property type="entry name" value="Coprogen_oxidase_aer_sf"/>
</dbReference>
<name>E0VHK0_PEDHC</name>
<reference evidence="8" key="3">
    <citation type="submission" date="2021-02" db="UniProtKB">
        <authorList>
            <consortium name="EnsemblMetazoa"/>
        </authorList>
    </citation>
    <scope>IDENTIFICATION</scope>
    <source>
        <strain evidence="8">USDA</strain>
    </source>
</reference>
<dbReference type="EMBL" id="DS235171">
    <property type="protein sequence ID" value="EEB12886.1"/>
    <property type="molecule type" value="Genomic_DNA"/>
</dbReference>
<dbReference type="InParanoid" id="E0VHK0"/>
<evidence type="ECO:0000313" key="8">
    <source>
        <dbReference type="EnsemblMetazoa" id="PHUM212330-PA"/>
    </source>
</evidence>
<dbReference type="InterPro" id="IPR018375">
    <property type="entry name" value="Coprogen_oxidase_CS"/>
</dbReference>
<gene>
    <name evidence="8" type="primary">8237429</name>
    <name evidence="7" type="ORF">Phum_PHUM212330</name>
</gene>
<dbReference type="PRINTS" id="PR00073">
    <property type="entry name" value="COPRGNOXDASE"/>
</dbReference>
<dbReference type="NCBIfam" id="NF003727">
    <property type="entry name" value="PRK05330.1"/>
    <property type="match status" value="1"/>
</dbReference>
<dbReference type="Gene3D" id="3.40.1500.10">
    <property type="entry name" value="Coproporphyrinogen III oxidase, aerobic"/>
    <property type="match status" value="1"/>
</dbReference>
<dbReference type="PIRSF" id="PIRSF000166">
    <property type="entry name" value="Coproporphyri_ox"/>
    <property type="match status" value="1"/>
</dbReference>
<dbReference type="EC" id="1.3.3.3" evidence="4"/>
<evidence type="ECO:0000313" key="9">
    <source>
        <dbReference type="Proteomes" id="UP000009046"/>
    </source>
</evidence>
<dbReference type="VEuPathDB" id="VectorBase:PHUM212330"/>
<evidence type="ECO:0000256" key="1">
    <source>
        <dbReference type="ARBA" id="ARBA00005168"/>
    </source>
</evidence>
<dbReference type="OrthoDB" id="15318at2759"/>
<dbReference type="FunCoup" id="E0VHK0">
    <property type="interactions" value="1015"/>
</dbReference>
<dbReference type="CTD" id="8237429"/>
<dbReference type="eggNOG" id="KOG1518">
    <property type="taxonomic scope" value="Eukaryota"/>
</dbReference>
<evidence type="ECO:0000256" key="2">
    <source>
        <dbReference type="ARBA" id="ARBA00010644"/>
    </source>
</evidence>
<dbReference type="Pfam" id="PF01218">
    <property type="entry name" value="Coprogen_oxidas"/>
    <property type="match status" value="1"/>
</dbReference>
<dbReference type="GO" id="GO:0004109">
    <property type="term" value="F:coproporphyrinogen oxidase activity"/>
    <property type="evidence" value="ECO:0007669"/>
    <property type="project" value="UniProtKB-EC"/>
</dbReference>